<keyword evidence="1 5" id="KW-0963">Cytoplasm</keyword>
<evidence type="ECO:0000256" key="4">
    <source>
        <dbReference type="ARBA" id="ARBA00022726"/>
    </source>
</evidence>
<evidence type="ECO:0000256" key="2">
    <source>
        <dbReference type="ARBA" id="ARBA00022676"/>
    </source>
</evidence>
<feature type="binding site" evidence="5">
    <location>
        <position position="20"/>
    </location>
    <ligand>
        <name>xanthine</name>
        <dbReference type="ChEBI" id="CHEBI:17712"/>
    </ligand>
</feature>
<evidence type="ECO:0000256" key="1">
    <source>
        <dbReference type="ARBA" id="ARBA00022490"/>
    </source>
</evidence>
<keyword evidence="2 5" id="KW-0328">Glycosyltransferase</keyword>
<dbReference type="NCBIfam" id="TIGR01744">
    <property type="entry name" value="XPRTase"/>
    <property type="match status" value="1"/>
</dbReference>
<feature type="binding site" evidence="5">
    <location>
        <begin position="128"/>
        <end position="132"/>
    </location>
    <ligand>
        <name>5-phospho-alpha-D-ribose 1-diphosphate</name>
        <dbReference type="ChEBI" id="CHEBI:58017"/>
    </ligand>
</feature>
<feature type="binding site" evidence="5">
    <location>
        <position position="156"/>
    </location>
    <ligand>
        <name>xanthine</name>
        <dbReference type="ChEBI" id="CHEBI:17712"/>
    </ligand>
</feature>
<evidence type="ECO:0000259" key="7">
    <source>
        <dbReference type="Pfam" id="PF00156"/>
    </source>
</evidence>
<dbReference type="GO" id="GO:0046110">
    <property type="term" value="P:xanthine metabolic process"/>
    <property type="evidence" value="ECO:0007669"/>
    <property type="project" value="UniProtKB-UniRule"/>
</dbReference>
<comment type="pathway">
    <text evidence="5">Purine metabolism; XMP biosynthesis via salvage pathway; XMP from xanthine: step 1/1.</text>
</comment>
<dbReference type="GO" id="GO:0006166">
    <property type="term" value="P:purine ribonucleoside salvage"/>
    <property type="evidence" value="ECO:0007669"/>
    <property type="project" value="UniProtKB-KW"/>
</dbReference>
<feature type="domain" description="Phosphoribosyltransferase" evidence="7">
    <location>
        <begin position="47"/>
        <end position="154"/>
    </location>
</feature>
<dbReference type="PANTHER" id="PTHR43864:SF1">
    <property type="entry name" value="XANTHINE PHOSPHORIBOSYLTRANSFERASE"/>
    <property type="match status" value="1"/>
</dbReference>
<dbReference type="HAMAP" id="MF_01184">
    <property type="entry name" value="XPRTase"/>
    <property type="match status" value="1"/>
</dbReference>
<comment type="function">
    <text evidence="5">Converts the preformed base xanthine, a product of nucleic acid breakdown, to xanthosine 5'-monophosphate (XMP), so it can be reused for RNA or DNA synthesis.</text>
</comment>
<evidence type="ECO:0000256" key="3">
    <source>
        <dbReference type="ARBA" id="ARBA00022679"/>
    </source>
</evidence>
<dbReference type="InterPro" id="IPR010079">
    <property type="entry name" value="Xanthine_PRibTrfase"/>
</dbReference>
<comment type="catalytic activity">
    <reaction evidence="5">
        <text>XMP + diphosphate = xanthine + 5-phospho-alpha-D-ribose 1-diphosphate</text>
        <dbReference type="Rhea" id="RHEA:10800"/>
        <dbReference type="ChEBI" id="CHEBI:17712"/>
        <dbReference type="ChEBI" id="CHEBI:33019"/>
        <dbReference type="ChEBI" id="CHEBI:57464"/>
        <dbReference type="ChEBI" id="CHEBI:58017"/>
        <dbReference type="EC" id="2.4.2.22"/>
    </reaction>
</comment>
<comment type="subunit">
    <text evidence="5">Homodimer.</text>
</comment>
<dbReference type="Pfam" id="PF00156">
    <property type="entry name" value="Pribosyltran"/>
    <property type="match status" value="1"/>
</dbReference>
<dbReference type="SUPFAM" id="SSF53271">
    <property type="entry name" value="PRTase-like"/>
    <property type="match status" value="1"/>
</dbReference>
<dbReference type="GO" id="GO:0032265">
    <property type="term" value="P:XMP salvage"/>
    <property type="evidence" value="ECO:0007669"/>
    <property type="project" value="UniProtKB-UniRule"/>
</dbReference>
<gene>
    <name evidence="5" type="primary">xpt</name>
    <name evidence="8" type="ORF">IAA84_04700</name>
</gene>
<keyword evidence="4 5" id="KW-0660">Purine salvage</keyword>
<feature type="binding site" evidence="5">
    <location>
        <position position="27"/>
    </location>
    <ligand>
        <name>xanthine</name>
        <dbReference type="ChEBI" id="CHEBI:17712"/>
    </ligand>
</feature>
<dbReference type="CDD" id="cd06223">
    <property type="entry name" value="PRTases_typeI"/>
    <property type="match status" value="1"/>
</dbReference>
<dbReference type="AlphaFoldDB" id="A0A9D1FZJ7"/>
<keyword evidence="3 5" id="KW-0808">Transferase</keyword>
<dbReference type="Gene3D" id="3.40.50.2020">
    <property type="match status" value="1"/>
</dbReference>
<sequence>MKLLESRVRAEGHALDERVLLVDSFLNHQVDPELMLEIGKEFARLFAEDGITRVVTVESSGIAPATMTALVMSLPLVIMKKYPQRRNQEGLLETEVYSFTKNQPYILTVKREFIRPGDRVLLIDDFLANGEAAFGAIRLIEAAGAAACGVGAVVCKSFQPGKGKLLEKGYRVEALADVAFMQKNTIRFVGETL</sequence>
<accession>A0A9D1FZJ7</accession>
<name>A0A9D1FZJ7_9FIRM</name>
<dbReference type="NCBIfam" id="NF006671">
    <property type="entry name" value="PRK09219.1"/>
    <property type="match status" value="1"/>
</dbReference>
<dbReference type="EMBL" id="DVJN01000092">
    <property type="protein sequence ID" value="HIS92299.1"/>
    <property type="molecule type" value="Genomic_DNA"/>
</dbReference>
<evidence type="ECO:0000313" key="9">
    <source>
        <dbReference type="Proteomes" id="UP000824140"/>
    </source>
</evidence>
<dbReference type="GO" id="GO:0005737">
    <property type="term" value="C:cytoplasm"/>
    <property type="evidence" value="ECO:0007669"/>
    <property type="project" value="UniProtKB-SubCell"/>
</dbReference>
<comment type="similarity">
    <text evidence="5">Belongs to the purine/pyrimidine phosphoribosyltransferase family. Xpt subfamily.</text>
</comment>
<dbReference type="PANTHER" id="PTHR43864">
    <property type="entry name" value="HYPOXANTHINE/GUANINE PHOSPHORIBOSYLTRANSFERASE"/>
    <property type="match status" value="1"/>
</dbReference>
<dbReference type="InterPro" id="IPR050118">
    <property type="entry name" value="Pur/Pyrimidine_PRTase"/>
</dbReference>
<evidence type="ECO:0000313" key="8">
    <source>
        <dbReference type="EMBL" id="HIS92299.1"/>
    </source>
</evidence>
<evidence type="ECO:0000256" key="6">
    <source>
        <dbReference type="NCBIfam" id="TIGR01744"/>
    </source>
</evidence>
<organism evidence="8 9">
    <name type="scientific">Candidatus Alectryocaccomicrobium excrementavium</name>
    <dbReference type="NCBI Taxonomy" id="2840668"/>
    <lineage>
        <taxon>Bacteria</taxon>
        <taxon>Bacillati</taxon>
        <taxon>Bacillota</taxon>
        <taxon>Clostridia</taxon>
        <taxon>Candidatus Alectryocaccomicrobium</taxon>
    </lineage>
</organism>
<dbReference type="InterPro" id="IPR000836">
    <property type="entry name" value="PRTase_dom"/>
</dbReference>
<dbReference type="Proteomes" id="UP000824140">
    <property type="component" value="Unassembled WGS sequence"/>
</dbReference>
<comment type="subcellular location">
    <subcellularLocation>
        <location evidence="5">Cytoplasm</location>
    </subcellularLocation>
</comment>
<protein>
    <recommendedName>
        <fullName evidence="5 6">Xanthine phosphoribosyltransferase</fullName>
        <shortName evidence="5">XPRTase</shortName>
        <ecNumber evidence="5 6">2.4.2.22</ecNumber>
    </recommendedName>
</protein>
<reference evidence="8" key="2">
    <citation type="journal article" date="2021" name="PeerJ">
        <title>Extensive microbial diversity within the chicken gut microbiome revealed by metagenomics and culture.</title>
        <authorList>
            <person name="Gilroy R."/>
            <person name="Ravi A."/>
            <person name="Getino M."/>
            <person name="Pursley I."/>
            <person name="Horton D.L."/>
            <person name="Alikhan N.F."/>
            <person name="Baker D."/>
            <person name="Gharbi K."/>
            <person name="Hall N."/>
            <person name="Watson M."/>
            <person name="Adriaenssens E.M."/>
            <person name="Foster-Nyarko E."/>
            <person name="Jarju S."/>
            <person name="Secka A."/>
            <person name="Antonio M."/>
            <person name="Oren A."/>
            <person name="Chaudhuri R.R."/>
            <person name="La Ragione R."/>
            <person name="Hildebrand F."/>
            <person name="Pallen M.J."/>
        </authorList>
    </citation>
    <scope>NUCLEOTIDE SEQUENCE</scope>
    <source>
        <strain evidence="8">13766</strain>
    </source>
</reference>
<proteinExistence type="inferred from homology"/>
<dbReference type="GO" id="GO:0000310">
    <property type="term" value="F:xanthine phosphoribosyltransferase activity"/>
    <property type="evidence" value="ECO:0007669"/>
    <property type="project" value="UniProtKB-UniRule"/>
</dbReference>
<evidence type="ECO:0000256" key="5">
    <source>
        <dbReference type="HAMAP-Rule" id="MF_01184"/>
    </source>
</evidence>
<dbReference type="InterPro" id="IPR029057">
    <property type="entry name" value="PRTase-like"/>
</dbReference>
<comment type="caution">
    <text evidence="8">The sequence shown here is derived from an EMBL/GenBank/DDBJ whole genome shotgun (WGS) entry which is preliminary data.</text>
</comment>
<dbReference type="EC" id="2.4.2.22" evidence="5 6"/>
<reference evidence="8" key="1">
    <citation type="submission" date="2020-10" db="EMBL/GenBank/DDBJ databases">
        <authorList>
            <person name="Gilroy R."/>
        </authorList>
    </citation>
    <scope>NUCLEOTIDE SEQUENCE</scope>
    <source>
        <strain evidence="8">13766</strain>
    </source>
</reference>